<evidence type="ECO:0000256" key="5">
    <source>
        <dbReference type="ARBA" id="ARBA00023163"/>
    </source>
</evidence>
<organism evidence="7 8">
    <name type="scientific">Lithohypha guttulata</name>
    <dbReference type="NCBI Taxonomy" id="1690604"/>
    <lineage>
        <taxon>Eukaryota</taxon>
        <taxon>Fungi</taxon>
        <taxon>Dikarya</taxon>
        <taxon>Ascomycota</taxon>
        <taxon>Pezizomycotina</taxon>
        <taxon>Eurotiomycetes</taxon>
        <taxon>Chaetothyriomycetidae</taxon>
        <taxon>Chaetothyriales</taxon>
        <taxon>Trichomeriaceae</taxon>
        <taxon>Lithohypha</taxon>
    </lineage>
</organism>
<evidence type="ECO:0000256" key="3">
    <source>
        <dbReference type="ARBA" id="ARBA00022679"/>
    </source>
</evidence>
<feature type="region of interest" description="Disordered" evidence="6">
    <location>
        <begin position="44"/>
        <end position="63"/>
    </location>
</feature>
<evidence type="ECO:0000256" key="4">
    <source>
        <dbReference type="ARBA" id="ARBA00023015"/>
    </source>
</evidence>
<evidence type="ECO:0000256" key="2">
    <source>
        <dbReference type="ARBA" id="ARBA00012483"/>
    </source>
</evidence>
<evidence type="ECO:0000313" key="7">
    <source>
        <dbReference type="EMBL" id="KAK5082453.1"/>
    </source>
</evidence>
<comment type="catalytic activity">
    <reaction evidence="1">
        <text>S-ubiquitinyl-[E2 ubiquitin-conjugating enzyme]-L-cysteine + [acceptor protein]-L-lysine = [E2 ubiquitin-conjugating enzyme]-L-cysteine + N(6)-ubiquitinyl-[acceptor protein]-L-lysine.</text>
        <dbReference type="EC" id="2.3.2.27"/>
    </reaction>
</comment>
<evidence type="ECO:0000256" key="6">
    <source>
        <dbReference type="SAM" id="MobiDB-lite"/>
    </source>
</evidence>
<proteinExistence type="predicted"/>
<dbReference type="EC" id="2.3.2.27" evidence="2"/>
<dbReference type="PANTHER" id="PTHR46077">
    <property type="entry name" value="E3 UBIQUITIN-PROTEIN LIGASE TOPORS"/>
    <property type="match status" value="1"/>
</dbReference>
<evidence type="ECO:0000313" key="8">
    <source>
        <dbReference type="Proteomes" id="UP001309876"/>
    </source>
</evidence>
<dbReference type="GO" id="GO:0061630">
    <property type="term" value="F:ubiquitin protein ligase activity"/>
    <property type="evidence" value="ECO:0007669"/>
    <property type="project" value="UniProtKB-EC"/>
</dbReference>
<keyword evidence="8" id="KW-1185">Reference proteome</keyword>
<dbReference type="GO" id="GO:0006513">
    <property type="term" value="P:protein monoubiquitination"/>
    <property type="evidence" value="ECO:0007669"/>
    <property type="project" value="TreeGrafter"/>
</dbReference>
<keyword evidence="5" id="KW-0804">Transcription</keyword>
<protein>
    <recommendedName>
        <fullName evidence="2">RING-type E3 ubiquitin transferase</fullName>
        <ecNumber evidence="2">2.3.2.27</ecNumber>
    </recommendedName>
</protein>
<comment type="caution">
    <text evidence="7">The sequence shown here is derived from an EMBL/GenBank/DDBJ whole genome shotgun (WGS) entry which is preliminary data.</text>
</comment>
<dbReference type="Proteomes" id="UP001309876">
    <property type="component" value="Unassembled WGS sequence"/>
</dbReference>
<evidence type="ECO:0000256" key="1">
    <source>
        <dbReference type="ARBA" id="ARBA00000900"/>
    </source>
</evidence>
<dbReference type="AlphaFoldDB" id="A0AAN7SVA9"/>
<dbReference type="EMBL" id="JAVRRJ010000008">
    <property type="protein sequence ID" value="KAK5082453.1"/>
    <property type="molecule type" value="Genomic_DNA"/>
</dbReference>
<dbReference type="PANTHER" id="PTHR46077:SF1">
    <property type="entry name" value="TOP1 BINDING ARGININE_SERINE RICH PROTEIN, E3 UBIQUITIN LIGASE"/>
    <property type="match status" value="1"/>
</dbReference>
<dbReference type="GO" id="GO:0000209">
    <property type="term" value="P:protein polyubiquitination"/>
    <property type="evidence" value="ECO:0007669"/>
    <property type="project" value="TreeGrafter"/>
</dbReference>
<name>A0AAN7SVA9_9EURO</name>
<gene>
    <name evidence="7" type="ORF">LTR05_007600</name>
</gene>
<accession>A0AAN7SVA9</accession>
<keyword evidence="3" id="KW-0808">Transferase</keyword>
<sequence length="215" mass="24851">MINFTFHVSEPGFSKAGLVLCAKEVGSSQKVYYLAELATRPSQSNPALRRGWSRRGPQRRSSFTDGRVNRVLDTTLTFRKRVYDQQMYSSYIGSNRFSKYRNVTPESFHTDSTLIPKAKAWIRRELAVFDFLRPTSPAFGRLDRRATNAEYLLEYIVAILKSIDIKGSAGQATELLKEFLGSENARLFFHELENWLRSPFQDLKAWDQFVQYTAR</sequence>
<reference evidence="7 8" key="1">
    <citation type="submission" date="2023-08" db="EMBL/GenBank/DDBJ databases">
        <title>Black Yeasts Isolated from many extreme environments.</title>
        <authorList>
            <person name="Coleine C."/>
            <person name="Stajich J.E."/>
            <person name="Selbmann L."/>
        </authorList>
    </citation>
    <scope>NUCLEOTIDE SEQUENCE [LARGE SCALE GENOMIC DNA]</scope>
    <source>
        <strain evidence="7 8">CCFEE 5910</strain>
    </source>
</reference>
<keyword evidence="4" id="KW-0805">Transcription regulation</keyword>